<keyword evidence="8" id="KW-1185">Reference proteome</keyword>
<evidence type="ECO:0000313" key="6">
    <source>
        <dbReference type="EMBL" id="PLR06911.1"/>
    </source>
</evidence>
<evidence type="ECO:0000256" key="2">
    <source>
        <dbReference type="ARBA" id="ARBA00023163"/>
    </source>
</evidence>
<dbReference type="Proteomes" id="UP000281192">
    <property type="component" value="Chromosome"/>
</dbReference>
<dbReference type="InterPro" id="IPR018060">
    <property type="entry name" value="HTH_AraC"/>
</dbReference>
<feature type="domain" description="HTH araC/xylS-type" evidence="4">
    <location>
        <begin position="43"/>
        <end position="142"/>
    </location>
</feature>
<dbReference type="GO" id="GO:0043565">
    <property type="term" value="F:sequence-specific DNA binding"/>
    <property type="evidence" value="ECO:0007669"/>
    <property type="project" value="InterPro"/>
</dbReference>
<dbReference type="EMBL" id="CP026100">
    <property type="protein sequence ID" value="AYV48165.1"/>
    <property type="molecule type" value="Genomic_DNA"/>
</dbReference>
<keyword evidence="1" id="KW-0805">Transcription regulation</keyword>
<dbReference type="PANTHER" id="PTHR47893:SF1">
    <property type="entry name" value="REGULATORY PROTEIN PCHR"/>
    <property type="match status" value="1"/>
</dbReference>
<dbReference type="Proteomes" id="UP000234483">
    <property type="component" value="Unassembled WGS sequence"/>
</dbReference>
<evidence type="ECO:0000313" key="7">
    <source>
        <dbReference type="Proteomes" id="UP000234483"/>
    </source>
</evidence>
<evidence type="ECO:0000259" key="4">
    <source>
        <dbReference type="PROSITE" id="PS01124"/>
    </source>
</evidence>
<name>A0A2N5CLX3_9CAUL</name>
<dbReference type="PROSITE" id="PS01124">
    <property type="entry name" value="HTH_ARAC_FAMILY_2"/>
    <property type="match status" value="1"/>
</dbReference>
<keyword evidence="2" id="KW-0804">Transcription</keyword>
<feature type="region of interest" description="Disordered" evidence="3">
    <location>
        <begin position="1"/>
        <end position="32"/>
    </location>
</feature>
<sequence length="148" mass="16119">MQDEYDIAQGDPAREAAVLDQRETRAAPSGAADHRRAALDLVERAERAVVAALPRRVDERTLADSVGATLQHLRYAFRTTRGSSIYAALADLRLRHARDFLAGDPSLTPAAAANFCGFGHIGNFRRAFRQRFGHDPDHAAAPDSEPTA</sequence>
<dbReference type="KEGG" id="cfh:C1707_18900"/>
<proteinExistence type="predicted"/>
<organism evidence="6 7">
    <name type="scientific">Caulobacter flavus</name>
    <dbReference type="NCBI Taxonomy" id="1679497"/>
    <lineage>
        <taxon>Bacteria</taxon>
        <taxon>Pseudomonadati</taxon>
        <taxon>Pseudomonadota</taxon>
        <taxon>Alphaproteobacteria</taxon>
        <taxon>Caulobacterales</taxon>
        <taxon>Caulobacteraceae</taxon>
        <taxon>Caulobacter</taxon>
    </lineage>
</organism>
<reference evidence="6 7" key="1">
    <citation type="submission" date="2017-12" db="EMBL/GenBank/DDBJ databases">
        <title>The genome sequence of Caulobacter flavus CGMCC1 15093.</title>
        <authorList>
            <person name="Gao J."/>
            <person name="Mao X."/>
            <person name="Sun J."/>
        </authorList>
    </citation>
    <scope>NUCLEOTIDE SEQUENCE [LARGE SCALE GENOMIC DNA]</scope>
    <source>
        <strain evidence="6 7">CGMCC1 15093</strain>
    </source>
</reference>
<dbReference type="GO" id="GO:0003700">
    <property type="term" value="F:DNA-binding transcription factor activity"/>
    <property type="evidence" value="ECO:0007669"/>
    <property type="project" value="InterPro"/>
</dbReference>
<dbReference type="Pfam" id="PF12833">
    <property type="entry name" value="HTH_18"/>
    <property type="match status" value="1"/>
</dbReference>
<gene>
    <name evidence="5" type="ORF">C1707_18900</name>
    <name evidence="6" type="ORF">CFHF_23655</name>
</gene>
<dbReference type="SMART" id="SM00342">
    <property type="entry name" value="HTH_ARAC"/>
    <property type="match status" value="1"/>
</dbReference>
<protein>
    <recommendedName>
        <fullName evidence="4">HTH araC/xylS-type domain-containing protein</fullName>
    </recommendedName>
</protein>
<dbReference type="OrthoDB" id="9802263at2"/>
<dbReference type="InterPro" id="IPR053142">
    <property type="entry name" value="PchR_regulatory_protein"/>
</dbReference>
<dbReference type="SUPFAM" id="SSF46689">
    <property type="entry name" value="Homeodomain-like"/>
    <property type="match status" value="1"/>
</dbReference>
<dbReference type="EMBL" id="PJRQ01000048">
    <property type="protein sequence ID" value="PLR06911.1"/>
    <property type="molecule type" value="Genomic_DNA"/>
</dbReference>
<evidence type="ECO:0000313" key="5">
    <source>
        <dbReference type="EMBL" id="AYV48165.1"/>
    </source>
</evidence>
<dbReference type="Gene3D" id="1.10.10.60">
    <property type="entry name" value="Homeodomain-like"/>
    <property type="match status" value="1"/>
</dbReference>
<dbReference type="PANTHER" id="PTHR47893">
    <property type="entry name" value="REGULATORY PROTEIN PCHR"/>
    <property type="match status" value="1"/>
</dbReference>
<dbReference type="AlphaFoldDB" id="A0A2N5CLX3"/>
<dbReference type="RefSeq" id="WP_101715382.1">
    <property type="nucleotide sequence ID" value="NZ_CP026100.1"/>
</dbReference>
<accession>A0A2N5CLX3</accession>
<evidence type="ECO:0000313" key="8">
    <source>
        <dbReference type="Proteomes" id="UP000281192"/>
    </source>
</evidence>
<dbReference type="InterPro" id="IPR009057">
    <property type="entry name" value="Homeodomain-like_sf"/>
</dbReference>
<reference evidence="5 8" key="2">
    <citation type="submission" date="2018-01" db="EMBL/GenBank/DDBJ databases">
        <title>Complete genome sequence of Caulobacter flavus RHGG3.</title>
        <authorList>
            <person name="Yang E."/>
        </authorList>
    </citation>
    <scope>NUCLEOTIDE SEQUENCE [LARGE SCALE GENOMIC DNA]</scope>
    <source>
        <strain evidence="5 8">RHGG3</strain>
    </source>
</reference>
<evidence type="ECO:0000256" key="1">
    <source>
        <dbReference type="ARBA" id="ARBA00023015"/>
    </source>
</evidence>
<evidence type="ECO:0000256" key="3">
    <source>
        <dbReference type="SAM" id="MobiDB-lite"/>
    </source>
</evidence>